<name>A0A0A9BMH0_ARUDO</name>
<dbReference type="EMBL" id="GBRH01232781">
    <property type="protein sequence ID" value="JAD65114.1"/>
    <property type="molecule type" value="Transcribed_RNA"/>
</dbReference>
<reference evidence="1" key="1">
    <citation type="submission" date="2014-09" db="EMBL/GenBank/DDBJ databases">
        <authorList>
            <person name="Magalhaes I.L.F."/>
            <person name="Oliveira U."/>
            <person name="Santos F.R."/>
            <person name="Vidigal T.H.D.A."/>
            <person name="Brescovit A.D."/>
            <person name="Santos A.J."/>
        </authorList>
    </citation>
    <scope>NUCLEOTIDE SEQUENCE</scope>
    <source>
        <tissue evidence="1">Shoot tissue taken approximately 20 cm above the soil surface</tissue>
    </source>
</reference>
<accession>A0A0A9BMH0</accession>
<reference evidence="1" key="2">
    <citation type="journal article" date="2015" name="Data Brief">
        <title>Shoot transcriptome of the giant reed, Arundo donax.</title>
        <authorList>
            <person name="Barrero R.A."/>
            <person name="Guerrero F.D."/>
            <person name="Moolhuijzen P."/>
            <person name="Goolsby J.A."/>
            <person name="Tidwell J."/>
            <person name="Bellgard S.E."/>
            <person name="Bellgard M.I."/>
        </authorList>
    </citation>
    <scope>NUCLEOTIDE SEQUENCE</scope>
    <source>
        <tissue evidence="1">Shoot tissue taken approximately 20 cm above the soil surface</tissue>
    </source>
</reference>
<sequence length="38" mass="4456">MFPCGQVFSKNMKGKGLSVRRMCNFRVSDSCRVWNWLS</sequence>
<proteinExistence type="predicted"/>
<protein>
    <submittedName>
        <fullName evidence="1">Uncharacterized protein</fullName>
    </submittedName>
</protein>
<evidence type="ECO:0000313" key="1">
    <source>
        <dbReference type="EMBL" id="JAD65114.1"/>
    </source>
</evidence>
<dbReference type="AlphaFoldDB" id="A0A0A9BMH0"/>
<organism evidence="1">
    <name type="scientific">Arundo donax</name>
    <name type="common">Giant reed</name>
    <name type="synonym">Donax arundinaceus</name>
    <dbReference type="NCBI Taxonomy" id="35708"/>
    <lineage>
        <taxon>Eukaryota</taxon>
        <taxon>Viridiplantae</taxon>
        <taxon>Streptophyta</taxon>
        <taxon>Embryophyta</taxon>
        <taxon>Tracheophyta</taxon>
        <taxon>Spermatophyta</taxon>
        <taxon>Magnoliopsida</taxon>
        <taxon>Liliopsida</taxon>
        <taxon>Poales</taxon>
        <taxon>Poaceae</taxon>
        <taxon>PACMAD clade</taxon>
        <taxon>Arundinoideae</taxon>
        <taxon>Arundineae</taxon>
        <taxon>Arundo</taxon>
    </lineage>
</organism>